<dbReference type="SUPFAM" id="SSF46785">
    <property type="entry name" value="Winged helix' DNA-binding domain"/>
    <property type="match status" value="1"/>
</dbReference>
<name>A0ABY7K3Y7_9ACTN</name>
<dbReference type="SMART" id="SM00345">
    <property type="entry name" value="HTH_GNTR"/>
    <property type="match status" value="1"/>
</dbReference>
<protein>
    <submittedName>
        <fullName evidence="5">GntR family transcriptional regulator</fullName>
    </submittedName>
</protein>
<dbReference type="SUPFAM" id="SSF48008">
    <property type="entry name" value="GntR ligand-binding domain-like"/>
    <property type="match status" value="1"/>
</dbReference>
<reference evidence="5" key="1">
    <citation type="submission" date="2022-05" db="EMBL/GenBank/DDBJ databases">
        <title>Jatrophihabitans sp. SB3-54 whole genome sequence.</title>
        <authorList>
            <person name="Suh M.K."/>
            <person name="Eom M.K."/>
            <person name="Kim J.S."/>
            <person name="Kim H.S."/>
            <person name="Do H.E."/>
            <person name="Shin Y.K."/>
            <person name="Lee J.-S."/>
        </authorList>
    </citation>
    <scope>NUCLEOTIDE SEQUENCE</scope>
    <source>
        <strain evidence="5">SB3-54</strain>
    </source>
</reference>
<gene>
    <name evidence="5" type="ORF">M6B22_06145</name>
</gene>
<dbReference type="InterPro" id="IPR036390">
    <property type="entry name" value="WH_DNA-bd_sf"/>
</dbReference>
<dbReference type="EMBL" id="CP097463">
    <property type="protein sequence ID" value="WAX58342.1"/>
    <property type="molecule type" value="Genomic_DNA"/>
</dbReference>
<dbReference type="Pfam" id="PF07729">
    <property type="entry name" value="FCD"/>
    <property type="match status" value="1"/>
</dbReference>
<keyword evidence="1" id="KW-0805">Transcription regulation</keyword>
<keyword evidence="6" id="KW-1185">Reference proteome</keyword>
<dbReference type="InterPro" id="IPR011711">
    <property type="entry name" value="GntR_C"/>
</dbReference>
<dbReference type="PROSITE" id="PS50949">
    <property type="entry name" value="HTH_GNTR"/>
    <property type="match status" value="1"/>
</dbReference>
<dbReference type="Proteomes" id="UP001164693">
    <property type="component" value="Chromosome"/>
</dbReference>
<dbReference type="InterPro" id="IPR000524">
    <property type="entry name" value="Tscrpt_reg_HTH_GntR"/>
</dbReference>
<dbReference type="PANTHER" id="PTHR43537:SF24">
    <property type="entry name" value="GLUCONATE OPERON TRANSCRIPTIONAL REPRESSOR"/>
    <property type="match status" value="1"/>
</dbReference>
<dbReference type="Gene3D" id="1.10.10.10">
    <property type="entry name" value="Winged helix-like DNA-binding domain superfamily/Winged helix DNA-binding domain"/>
    <property type="match status" value="1"/>
</dbReference>
<keyword evidence="3" id="KW-0804">Transcription</keyword>
<dbReference type="PRINTS" id="PR00035">
    <property type="entry name" value="HTHGNTR"/>
</dbReference>
<organism evidence="5 6">
    <name type="scientific">Jatrophihabitans cynanchi</name>
    <dbReference type="NCBI Taxonomy" id="2944128"/>
    <lineage>
        <taxon>Bacteria</taxon>
        <taxon>Bacillati</taxon>
        <taxon>Actinomycetota</taxon>
        <taxon>Actinomycetes</taxon>
        <taxon>Jatrophihabitantales</taxon>
        <taxon>Jatrophihabitantaceae</taxon>
        <taxon>Jatrophihabitans</taxon>
    </lineage>
</organism>
<dbReference type="Pfam" id="PF00392">
    <property type="entry name" value="GntR"/>
    <property type="match status" value="1"/>
</dbReference>
<keyword evidence="2" id="KW-0238">DNA-binding</keyword>
<dbReference type="CDD" id="cd07377">
    <property type="entry name" value="WHTH_GntR"/>
    <property type="match status" value="1"/>
</dbReference>
<dbReference type="PANTHER" id="PTHR43537">
    <property type="entry name" value="TRANSCRIPTIONAL REGULATOR, GNTR FAMILY"/>
    <property type="match status" value="1"/>
</dbReference>
<dbReference type="InterPro" id="IPR036388">
    <property type="entry name" value="WH-like_DNA-bd_sf"/>
</dbReference>
<evidence type="ECO:0000256" key="3">
    <source>
        <dbReference type="ARBA" id="ARBA00023163"/>
    </source>
</evidence>
<evidence type="ECO:0000313" key="5">
    <source>
        <dbReference type="EMBL" id="WAX58342.1"/>
    </source>
</evidence>
<evidence type="ECO:0000256" key="1">
    <source>
        <dbReference type="ARBA" id="ARBA00023015"/>
    </source>
</evidence>
<feature type="domain" description="HTH gntR-type" evidence="4">
    <location>
        <begin position="1"/>
        <end position="68"/>
    </location>
</feature>
<dbReference type="SMART" id="SM00895">
    <property type="entry name" value="FCD"/>
    <property type="match status" value="1"/>
</dbReference>
<evidence type="ECO:0000256" key="2">
    <source>
        <dbReference type="ARBA" id="ARBA00023125"/>
    </source>
</evidence>
<dbReference type="RefSeq" id="WP_269444890.1">
    <property type="nucleotide sequence ID" value="NZ_CP097463.1"/>
</dbReference>
<accession>A0ABY7K3Y7</accession>
<dbReference type="Gene3D" id="1.20.120.530">
    <property type="entry name" value="GntR ligand-binding domain-like"/>
    <property type="match status" value="1"/>
</dbReference>
<dbReference type="InterPro" id="IPR008920">
    <property type="entry name" value="TF_FadR/GntR_C"/>
</dbReference>
<evidence type="ECO:0000313" key="6">
    <source>
        <dbReference type="Proteomes" id="UP001164693"/>
    </source>
</evidence>
<proteinExistence type="predicted"/>
<evidence type="ECO:0000259" key="4">
    <source>
        <dbReference type="PROSITE" id="PS50949"/>
    </source>
</evidence>
<sequence>MAASEAIYQDLLTGLLTGRYPAGSRLREEALATSLGTSRTPVRQALQRMHAEGLVELQPNRGALVTECSSRDLDQIYELRGMLEGYACREAAARIDCAQIDHLEQLCDQIEHELYGKQDTDFATISRLNLEFHGQLHESSGNRYLVALLGGVIRVPLVTHSFRHYTPDELTRSFAHHREIVAALRANDGRWAEAVMHSHVSAAHASLRRARDAEAGDVVDGRGEFRAAPSEFGGAWR</sequence>